<accession>A0A6V7VZA9</accession>
<sequence length="56" mass="6375">MIQMDKFNVFIIIIIFFMVVICKASPPQCCSTGTCCQEIPLVVPCNVVHRLNFLQQ</sequence>
<evidence type="ECO:0000313" key="3">
    <source>
        <dbReference type="Proteomes" id="UP000580250"/>
    </source>
</evidence>
<gene>
    <name evidence="2" type="ORF">MENT_LOCUS32340</name>
</gene>
<dbReference type="AlphaFoldDB" id="A0A6V7VZA9"/>
<feature type="chain" id="PRO_5027585780" evidence="1">
    <location>
        <begin position="25"/>
        <end position="56"/>
    </location>
</feature>
<proteinExistence type="predicted"/>
<feature type="signal peptide" evidence="1">
    <location>
        <begin position="1"/>
        <end position="24"/>
    </location>
</feature>
<keyword evidence="1" id="KW-0732">Signal</keyword>
<evidence type="ECO:0000256" key="1">
    <source>
        <dbReference type="SAM" id="SignalP"/>
    </source>
</evidence>
<organism evidence="2 3">
    <name type="scientific">Meloidogyne enterolobii</name>
    <name type="common">Root-knot nematode worm</name>
    <name type="synonym">Meloidogyne mayaguensis</name>
    <dbReference type="NCBI Taxonomy" id="390850"/>
    <lineage>
        <taxon>Eukaryota</taxon>
        <taxon>Metazoa</taxon>
        <taxon>Ecdysozoa</taxon>
        <taxon>Nematoda</taxon>
        <taxon>Chromadorea</taxon>
        <taxon>Rhabditida</taxon>
        <taxon>Tylenchina</taxon>
        <taxon>Tylenchomorpha</taxon>
        <taxon>Tylenchoidea</taxon>
        <taxon>Meloidogynidae</taxon>
        <taxon>Meloidogyninae</taxon>
        <taxon>Meloidogyne</taxon>
    </lineage>
</organism>
<dbReference type="EMBL" id="CAJEWN010000366">
    <property type="protein sequence ID" value="CAD2180277.1"/>
    <property type="molecule type" value="Genomic_DNA"/>
</dbReference>
<evidence type="ECO:0000313" key="2">
    <source>
        <dbReference type="EMBL" id="CAD2180277.1"/>
    </source>
</evidence>
<protein>
    <submittedName>
        <fullName evidence="2">Uncharacterized protein</fullName>
    </submittedName>
</protein>
<reference evidence="2 3" key="1">
    <citation type="submission" date="2020-08" db="EMBL/GenBank/DDBJ databases">
        <authorList>
            <person name="Koutsovoulos G."/>
            <person name="Danchin GJ E."/>
        </authorList>
    </citation>
    <scope>NUCLEOTIDE SEQUENCE [LARGE SCALE GENOMIC DNA]</scope>
</reference>
<name>A0A6V7VZA9_MELEN</name>
<comment type="caution">
    <text evidence="2">The sequence shown here is derived from an EMBL/GenBank/DDBJ whole genome shotgun (WGS) entry which is preliminary data.</text>
</comment>
<dbReference type="Proteomes" id="UP000580250">
    <property type="component" value="Unassembled WGS sequence"/>
</dbReference>